<keyword evidence="11" id="KW-1185">Reference proteome</keyword>
<keyword evidence="7 9" id="KW-0496">Mitochondrion</keyword>
<protein>
    <recommendedName>
        <fullName evidence="9">MICOS complex subunit MIC10</fullName>
    </recommendedName>
</protein>
<feature type="transmembrane region" description="Helical" evidence="9">
    <location>
        <begin position="20"/>
        <end position="39"/>
    </location>
</feature>
<evidence type="ECO:0000256" key="1">
    <source>
        <dbReference type="ARBA" id="ARBA00002689"/>
    </source>
</evidence>
<comment type="function">
    <text evidence="1 9">Component of the MICOS complex, a large protein complex of the mitochondrial inner membrane that plays crucial roles in the maintenance of crista junctions, inner membrane architecture, and formation of contact sites to the outer membrane.</text>
</comment>
<evidence type="ECO:0000313" key="11">
    <source>
        <dbReference type="Proteomes" id="UP000050794"/>
    </source>
</evidence>
<evidence type="ECO:0000256" key="9">
    <source>
        <dbReference type="RuleBase" id="RU363011"/>
    </source>
</evidence>
<gene>
    <name evidence="10" type="ORF">TCNE_LOCUS14885</name>
</gene>
<dbReference type="InterPro" id="IPR007512">
    <property type="entry name" value="Mic10"/>
</dbReference>
<reference evidence="12" key="1">
    <citation type="submission" date="2016-06" db="UniProtKB">
        <authorList>
            <consortium name="WormBaseParasite"/>
        </authorList>
    </citation>
    <scope>IDENTIFICATION</scope>
</reference>
<proteinExistence type="inferred from homology"/>
<evidence type="ECO:0000313" key="12">
    <source>
        <dbReference type="WBParaSite" id="TCNE_0001488501-mRNA-1"/>
    </source>
</evidence>
<evidence type="ECO:0000256" key="4">
    <source>
        <dbReference type="ARBA" id="ARBA00022692"/>
    </source>
</evidence>
<evidence type="ECO:0000256" key="5">
    <source>
        <dbReference type="ARBA" id="ARBA00022792"/>
    </source>
</evidence>
<keyword evidence="5 9" id="KW-0999">Mitochondrion inner membrane</keyword>
<keyword evidence="8 9" id="KW-0472">Membrane</keyword>
<dbReference type="GO" id="GO:0061617">
    <property type="term" value="C:MICOS complex"/>
    <property type="evidence" value="ECO:0007669"/>
    <property type="project" value="UniProtKB-UniRule"/>
</dbReference>
<evidence type="ECO:0000256" key="6">
    <source>
        <dbReference type="ARBA" id="ARBA00022989"/>
    </source>
</evidence>
<dbReference type="Pfam" id="PF04418">
    <property type="entry name" value="DUF543"/>
    <property type="match status" value="1"/>
</dbReference>
<evidence type="ECO:0000256" key="7">
    <source>
        <dbReference type="ARBA" id="ARBA00023128"/>
    </source>
</evidence>
<comment type="subunit">
    <text evidence="9">Component of the mitochondrial contact site and cristae organizing system (MICOS) complex.</text>
</comment>
<dbReference type="EMBL" id="UYWY01022508">
    <property type="protein sequence ID" value="VDM46206.1"/>
    <property type="molecule type" value="Genomic_DNA"/>
</dbReference>
<evidence type="ECO:0000256" key="2">
    <source>
        <dbReference type="ARBA" id="ARBA00004434"/>
    </source>
</evidence>
<name>A0A183V2B5_TOXCA</name>
<dbReference type="PANTHER" id="PTHR21304">
    <property type="entry name" value="MICOS COMPLEX SUBUNIT MIC10"/>
    <property type="match status" value="1"/>
</dbReference>
<evidence type="ECO:0000256" key="8">
    <source>
        <dbReference type="ARBA" id="ARBA00023136"/>
    </source>
</evidence>
<organism evidence="11 12">
    <name type="scientific">Toxocara canis</name>
    <name type="common">Canine roundworm</name>
    <dbReference type="NCBI Taxonomy" id="6265"/>
    <lineage>
        <taxon>Eukaryota</taxon>
        <taxon>Metazoa</taxon>
        <taxon>Ecdysozoa</taxon>
        <taxon>Nematoda</taxon>
        <taxon>Chromadorea</taxon>
        <taxon>Rhabditida</taxon>
        <taxon>Spirurina</taxon>
        <taxon>Ascaridomorpha</taxon>
        <taxon>Ascaridoidea</taxon>
        <taxon>Toxocaridae</taxon>
        <taxon>Toxocara</taxon>
    </lineage>
</organism>
<dbReference type="Proteomes" id="UP000050794">
    <property type="component" value="Unassembled WGS sequence"/>
</dbReference>
<keyword evidence="4 9" id="KW-0812">Transmembrane</keyword>
<keyword evidence="6 9" id="KW-1133">Transmembrane helix</keyword>
<comment type="similarity">
    <text evidence="3 9">Belongs to the MICOS complex subunit Mic10 family.</text>
</comment>
<dbReference type="PANTHER" id="PTHR21304:SF0">
    <property type="entry name" value="MICOS COMPLEX SUBUNIT MIC10"/>
    <property type="match status" value="1"/>
</dbReference>
<reference evidence="10 11" key="2">
    <citation type="submission" date="2018-11" db="EMBL/GenBank/DDBJ databases">
        <authorList>
            <consortium name="Pathogen Informatics"/>
        </authorList>
    </citation>
    <scope>NUCLEOTIDE SEQUENCE [LARGE SCALE GENOMIC DNA]</scope>
</reference>
<sequence>MVKPSKEELEEKWDWCFANSLLKITGGLAFGVVASLTLFKGRLFPLWFGSATGMGMGWNDCRYELQNPSLLHGRRVRTNELTANKVSDEYVVVADPPRHCH</sequence>
<evidence type="ECO:0000256" key="3">
    <source>
        <dbReference type="ARBA" id="ARBA00006792"/>
    </source>
</evidence>
<comment type="subcellular location">
    <subcellularLocation>
        <location evidence="2 9">Mitochondrion inner membrane</location>
        <topology evidence="2 9">Single-pass membrane protein</topology>
    </subcellularLocation>
</comment>
<evidence type="ECO:0000313" key="10">
    <source>
        <dbReference type="EMBL" id="VDM46206.1"/>
    </source>
</evidence>
<accession>A0A183V2B5</accession>
<dbReference type="WBParaSite" id="TCNE_0001488501-mRNA-1">
    <property type="protein sequence ID" value="TCNE_0001488501-mRNA-1"/>
    <property type="gene ID" value="TCNE_0001488501"/>
</dbReference>
<dbReference type="AlphaFoldDB" id="A0A183V2B5"/>